<dbReference type="Proteomes" id="UP000036196">
    <property type="component" value="Unassembled WGS sequence"/>
</dbReference>
<dbReference type="Pfam" id="PF00155">
    <property type="entry name" value="Aminotran_1_2"/>
    <property type="match status" value="1"/>
</dbReference>
<dbReference type="GO" id="GO:0008483">
    <property type="term" value="F:transaminase activity"/>
    <property type="evidence" value="ECO:0007669"/>
    <property type="project" value="UniProtKB-KW"/>
</dbReference>
<evidence type="ECO:0000313" key="7">
    <source>
        <dbReference type="EMBL" id="KMK15476.1"/>
    </source>
</evidence>
<dbReference type="AlphaFoldDB" id="A0A0J5M0U5"/>
<comment type="similarity">
    <text evidence="5">Belongs to the class-II pyridoxal-phosphate-dependent aminotransferase family. MalY/PatB cystathionine beta-lyase subfamily.</text>
</comment>
<protein>
    <recommendedName>
        <fullName evidence="2">cysteine-S-conjugate beta-lyase</fullName>
        <ecNumber evidence="2">4.4.1.13</ecNumber>
    </recommendedName>
</protein>
<keyword evidence="3" id="KW-0663">Pyridoxal phosphate</keyword>
<keyword evidence="8" id="KW-1185">Reference proteome</keyword>
<evidence type="ECO:0000256" key="1">
    <source>
        <dbReference type="ARBA" id="ARBA00001933"/>
    </source>
</evidence>
<evidence type="ECO:0000256" key="5">
    <source>
        <dbReference type="ARBA" id="ARBA00037974"/>
    </source>
</evidence>
<evidence type="ECO:0000259" key="6">
    <source>
        <dbReference type="Pfam" id="PF00155"/>
    </source>
</evidence>
<dbReference type="NCBIfam" id="TIGR04350">
    <property type="entry name" value="C_S_lyase_PatB"/>
    <property type="match status" value="1"/>
</dbReference>
<dbReference type="InterPro" id="IPR015421">
    <property type="entry name" value="PyrdxlP-dep_Trfase_major"/>
</dbReference>
<dbReference type="CDD" id="cd00609">
    <property type="entry name" value="AAT_like"/>
    <property type="match status" value="1"/>
</dbReference>
<accession>A0A0J5M0U5</accession>
<feature type="domain" description="Aminotransferase class I/classII large" evidence="6">
    <location>
        <begin position="27"/>
        <end position="378"/>
    </location>
</feature>
<keyword evidence="7" id="KW-0032">Aminotransferase</keyword>
<dbReference type="PANTHER" id="PTHR43525">
    <property type="entry name" value="PROTEIN MALY"/>
    <property type="match status" value="1"/>
</dbReference>
<evidence type="ECO:0000313" key="8">
    <source>
        <dbReference type="Proteomes" id="UP000036196"/>
    </source>
</evidence>
<dbReference type="EMBL" id="LDZF01000004">
    <property type="protein sequence ID" value="KMK15476.1"/>
    <property type="molecule type" value="Genomic_DNA"/>
</dbReference>
<dbReference type="GO" id="GO:0047804">
    <property type="term" value="F:cysteine-S-conjugate beta-lyase activity"/>
    <property type="evidence" value="ECO:0007669"/>
    <property type="project" value="UniProtKB-EC"/>
</dbReference>
<dbReference type="Gene3D" id="3.40.640.10">
    <property type="entry name" value="Type I PLP-dependent aspartate aminotransferase-like (Major domain)"/>
    <property type="match status" value="1"/>
</dbReference>
<name>A0A0J5M0U5_PLUGE</name>
<keyword evidence="7" id="KW-0808">Transferase</keyword>
<evidence type="ECO:0000256" key="2">
    <source>
        <dbReference type="ARBA" id="ARBA00012224"/>
    </source>
</evidence>
<dbReference type="Gene3D" id="3.90.1150.10">
    <property type="entry name" value="Aspartate Aminotransferase, domain 1"/>
    <property type="match status" value="1"/>
</dbReference>
<comment type="caution">
    <text evidence="7">The sequence shown here is derived from an EMBL/GenBank/DDBJ whole genome shotgun (WGS) entry which is preliminary data.</text>
</comment>
<organism evidence="7 8">
    <name type="scientific">Pluralibacter gergoviae</name>
    <name type="common">Enterobacter gergoviae</name>
    <dbReference type="NCBI Taxonomy" id="61647"/>
    <lineage>
        <taxon>Bacteria</taxon>
        <taxon>Pseudomonadati</taxon>
        <taxon>Pseudomonadota</taxon>
        <taxon>Gammaproteobacteria</taxon>
        <taxon>Enterobacterales</taxon>
        <taxon>Enterobacteriaceae</taxon>
        <taxon>Pluralibacter</taxon>
    </lineage>
</organism>
<gene>
    <name evidence="7" type="ORF">ABW06_04540</name>
</gene>
<proteinExistence type="inferred from homology"/>
<evidence type="ECO:0000256" key="4">
    <source>
        <dbReference type="ARBA" id="ARBA00023239"/>
    </source>
</evidence>
<dbReference type="EC" id="4.4.1.13" evidence="2"/>
<dbReference type="InterPro" id="IPR051798">
    <property type="entry name" value="Class-II_PLP-Dep_Aminotrans"/>
</dbReference>
<dbReference type="InterPro" id="IPR027619">
    <property type="entry name" value="C-S_lyase_PatB-like"/>
</dbReference>
<dbReference type="PATRIC" id="fig|61647.15.peg.3746"/>
<dbReference type="PANTHER" id="PTHR43525:SF1">
    <property type="entry name" value="PROTEIN MALY"/>
    <property type="match status" value="1"/>
</dbReference>
<dbReference type="InterPro" id="IPR015422">
    <property type="entry name" value="PyrdxlP-dep_Trfase_small"/>
</dbReference>
<dbReference type="GO" id="GO:0030170">
    <property type="term" value="F:pyridoxal phosphate binding"/>
    <property type="evidence" value="ECO:0007669"/>
    <property type="project" value="InterPro"/>
</dbReference>
<comment type="cofactor">
    <cofactor evidence="1">
        <name>pyridoxal 5'-phosphate</name>
        <dbReference type="ChEBI" id="CHEBI:597326"/>
    </cofactor>
</comment>
<dbReference type="InterPro" id="IPR004839">
    <property type="entry name" value="Aminotransferase_I/II_large"/>
</dbReference>
<dbReference type="SUPFAM" id="SSF53383">
    <property type="entry name" value="PLP-dependent transferases"/>
    <property type="match status" value="1"/>
</dbReference>
<keyword evidence="4" id="KW-0456">Lyase</keyword>
<sequence length="392" mass="44323">MEKRPFDTLISRSGTYSAKYHHSSDNTIALSVADMDFPTAPCIKQALAAANDTAIYGYTLLSDDWQSVAADWFSRRYQWTVSPEHIVFCPRVVQAVSLWIQNFTRPGEAIATLSPGYHPISHAVEVNQRRLLESPLRYSHGRYAIDFADLEQKFRRAACFILISPHNPTGTVWDEKTLLKIAALAEKHHVFIISDDVHADFIFNNRRHRIISTLSEYVQQNSMICTSPAKTFNIAGLEVANVVIASAQHRQKFSAALTAAGIHNPGYFTVPAFLAAYREGENWLSGLLDYLAENRRWVSDFCQRYFPDWRITDGDGTYMLWIDYRAMNTGEAQLRQLFSDVAHVEMSWGSDFGEAGAGFFRVNLALPRARLEEAFTRIAQALQRCTGDNTHG</sequence>
<reference evidence="7 8" key="1">
    <citation type="submission" date="2015-05" db="EMBL/GenBank/DDBJ databases">
        <title>Genome sequences of Pluralibacter gergoviae.</title>
        <authorList>
            <person name="Greninger A.L."/>
            <person name="Miller S."/>
        </authorList>
    </citation>
    <scope>NUCLEOTIDE SEQUENCE [LARGE SCALE GENOMIC DNA]</scope>
    <source>
        <strain evidence="7 8">JS81F13</strain>
    </source>
</reference>
<evidence type="ECO:0000256" key="3">
    <source>
        <dbReference type="ARBA" id="ARBA00022898"/>
    </source>
</evidence>
<dbReference type="InterPro" id="IPR015424">
    <property type="entry name" value="PyrdxlP-dep_Trfase"/>
</dbReference>